<keyword evidence="5 9" id="KW-0812">Transmembrane</keyword>
<dbReference type="Pfam" id="PF02397">
    <property type="entry name" value="Bac_transf"/>
    <property type="match status" value="1"/>
</dbReference>
<evidence type="ECO:0000256" key="1">
    <source>
        <dbReference type="ARBA" id="ARBA00004236"/>
    </source>
</evidence>
<comment type="caution">
    <text evidence="11">The sequence shown here is derived from an EMBL/GenBank/DDBJ whole genome shotgun (WGS) entry which is preliminary data.</text>
</comment>
<evidence type="ECO:0000259" key="10">
    <source>
        <dbReference type="Pfam" id="PF02397"/>
    </source>
</evidence>
<feature type="domain" description="Bacterial sugar transferase" evidence="10">
    <location>
        <begin position="32"/>
        <end position="223"/>
    </location>
</feature>
<comment type="subcellular location">
    <subcellularLocation>
        <location evidence="1">Cell membrane</location>
    </subcellularLocation>
</comment>
<accession>A0A936ZKF5</accession>
<evidence type="ECO:0000313" key="12">
    <source>
        <dbReference type="Proteomes" id="UP000605848"/>
    </source>
</evidence>
<dbReference type="PANTHER" id="PTHR30576:SF4">
    <property type="entry name" value="UNDECAPRENYL-PHOSPHATE GALACTOSE PHOSPHOTRANSFERASE"/>
    <property type="match status" value="1"/>
</dbReference>
<sequence length="229" mass="26049">MVSDSRPSSVLPRAQDDLLLSLSRPSFHRKAKRGLDVCLATLGMIMLFPLMLLICALIWLGSGGPVLYKQQRIGMAGRRFQCLKFRTMVPNADKVLQELLETSADARDEWEQSFKLKKDPRITPFGKFLRQTSLDELPQLFNVLVGDMSLVGPRPIVANEMARYGDVLPLYFSIRPGLTGIWQISGRSDCSYQERVAYDEQYVRNLSLKNDILIILRTFEAVFSRRGSF</sequence>
<evidence type="ECO:0000256" key="7">
    <source>
        <dbReference type="ARBA" id="ARBA00023136"/>
    </source>
</evidence>
<reference evidence="11" key="1">
    <citation type="submission" date="2021-01" db="EMBL/GenBank/DDBJ databases">
        <title>Microvirga sp.</title>
        <authorList>
            <person name="Kim M.K."/>
        </authorList>
    </citation>
    <scope>NUCLEOTIDE SEQUENCE</scope>
    <source>
        <strain evidence="11">5420S-16</strain>
    </source>
</reference>
<keyword evidence="12" id="KW-1185">Reference proteome</keyword>
<evidence type="ECO:0000256" key="2">
    <source>
        <dbReference type="ARBA" id="ARBA00006464"/>
    </source>
</evidence>
<dbReference type="InterPro" id="IPR003362">
    <property type="entry name" value="Bact_transf"/>
</dbReference>
<keyword evidence="6 9" id="KW-1133">Transmembrane helix</keyword>
<protein>
    <submittedName>
        <fullName evidence="11">Sugar transferase</fullName>
    </submittedName>
</protein>
<evidence type="ECO:0000313" key="11">
    <source>
        <dbReference type="EMBL" id="MBL0407660.1"/>
    </source>
</evidence>
<keyword evidence="4 11" id="KW-0808">Transferase</keyword>
<keyword evidence="8" id="KW-0270">Exopolysaccharide synthesis</keyword>
<dbReference type="PANTHER" id="PTHR30576">
    <property type="entry name" value="COLANIC BIOSYNTHESIS UDP-GLUCOSE LIPID CARRIER TRANSFERASE"/>
    <property type="match status" value="1"/>
</dbReference>
<dbReference type="Proteomes" id="UP000605848">
    <property type="component" value="Unassembled WGS sequence"/>
</dbReference>
<dbReference type="RefSeq" id="WP_202065105.1">
    <property type="nucleotide sequence ID" value="NZ_JAEQMY010000099.1"/>
</dbReference>
<feature type="transmembrane region" description="Helical" evidence="9">
    <location>
        <begin position="37"/>
        <end position="60"/>
    </location>
</feature>
<evidence type="ECO:0000256" key="4">
    <source>
        <dbReference type="ARBA" id="ARBA00022679"/>
    </source>
</evidence>
<comment type="similarity">
    <text evidence="2">Belongs to the bacterial sugar transferase family.</text>
</comment>
<evidence type="ECO:0000256" key="6">
    <source>
        <dbReference type="ARBA" id="ARBA00022989"/>
    </source>
</evidence>
<dbReference type="GO" id="GO:0016780">
    <property type="term" value="F:phosphotransferase activity, for other substituted phosphate groups"/>
    <property type="evidence" value="ECO:0007669"/>
    <property type="project" value="TreeGrafter"/>
</dbReference>
<dbReference type="EMBL" id="JAEQMY010000099">
    <property type="protein sequence ID" value="MBL0407660.1"/>
    <property type="molecule type" value="Genomic_DNA"/>
</dbReference>
<name>A0A936ZKF5_9HYPH</name>
<proteinExistence type="inferred from homology"/>
<gene>
    <name evidence="11" type="ORF">JKG68_27485</name>
</gene>
<keyword evidence="3" id="KW-1003">Cell membrane</keyword>
<dbReference type="GO" id="GO:0005886">
    <property type="term" value="C:plasma membrane"/>
    <property type="evidence" value="ECO:0007669"/>
    <property type="project" value="UniProtKB-SubCell"/>
</dbReference>
<dbReference type="AlphaFoldDB" id="A0A936ZKF5"/>
<evidence type="ECO:0000256" key="8">
    <source>
        <dbReference type="ARBA" id="ARBA00023169"/>
    </source>
</evidence>
<evidence type="ECO:0000256" key="3">
    <source>
        <dbReference type="ARBA" id="ARBA00022475"/>
    </source>
</evidence>
<evidence type="ECO:0000256" key="5">
    <source>
        <dbReference type="ARBA" id="ARBA00022692"/>
    </source>
</evidence>
<dbReference type="GO" id="GO:0000271">
    <property type="term" value="P:polysaccharide biosynthetic process"/>
    <property type="evidence" value="ECO:0007669"/>
    <property type="project" value="UniProtKB-KW"/>
</dbReference>
<evidence type="ECO:0000256" key="9">
    <source>
        <dbReference type="SAM" id="Phobius"/>
    </source>
</evidence>
<organism evidence="11 12">
    <name type="scientific">Microvirga aerilata</name>
    <dbReference type="NCBI Taxonomy" id="670292"/>
    <lineage>
        <taxon>Bacteria</taxon>
        <taxon>Pseudomonadati</taxon>
        <taxon>Pseudomonadota</taxon>
        <taxon>Alphaproteobacteria</taxon>
        <taxon>Hyphomicrobiales</taxon>
        <taxon>Methylobacteriaceae</taxon>
        <taxon>Microvirga</taxon>
    </lineage>
</organism>
<keyword evidence="7 9" id="KW-0472">Membrane</keyword>